<dbReference type="InterPro" id="IPR036038">
    <property type="entry name" value="Aminotransferase-like"/>
</dbReference>
<comment type="catalytic activity">
    <reaction evidence="10 15">
        <text>L-isoleucine + 2-oxoglutarate = (S)-3-methyl-2-oxopentanoate + L-glutamate</text>
        <dbReference type="Rhea" id="RHEA:24801"/>
        <dbReference type="ChEBI" id="CHEBI:16810"/>
        <dbReference type="ChEBI" id="CHEBI:29985"/>
        <dbReference type="ChEBI" id="CHEBI:35146"/>
        <dbReference type="ChEBI" id="CHEBI:58045"/>
        <dbReference type="EC" id="2.6.1.42"/>
    </reaction>
</comment>
<keyword evidence="15" id="KW-0100">Branched-chain amino acid biosynthesis</keyword>
<keyword evidence="18" id="KW-1185">Reference proteome</keyword>
<comment type="similarity">
    <text evidence="5 13">Belongs to the class-IV pyridoxal-phosphate-dependent aminotransferase family.</text>
</comment>
<dbReference type="PROSITE" id="PS00770">
    <property type="entry name" value="AA_TRANSFER_CLASS_4"/>
    <property type="match status" value="1"/>
</dbReference>
<dbReference type="GO" id="GO:0009098">
    <property type="term" value="P:L-leucine biosynthetic process"/>
    <property type="evidence" value="ECO:0007669"/>
    <property type="project" value="UniProtKB-UniPathway"/>
</dbReference>
<comment type="pathway">
    <text evidence="3 16">Amino-acid biosynthesis; L-valine biosynthesis; L-valine from pyruvate: step 4/4.</text>
</comment>
<dbReference type="AlphaFoldDB" id="A0A401ISA7"/>
<evidence type="ECO:0000256" key="5">
    <source>
        <dbReference type="ARBA" id="ARBA00009320"/>
    </source>
</evidence>
<evidence type="ECO:0000313" key="17">
    <source>
        <dbReference type="EMBL" id="GBG94385.1"/>
    </source>
</evidence>
<protein>
    <recommendedName>
        <fullName evidence="15">Branched-chain-amino-acid aminotransferase</fullName>
        <ecNumber evidence="15">2.6.1.42</ecNumber>
    </recommendedName>
</protein>
<evidence type="ECO:0000256" key="3">
    <source>
        <dbReference type="ARBA" id="ARBA00004931"/>
    </source>
</evidence>
<dbReference type="InterPro" id="IPR018300">
    <property type="entry name" value="Aminotrans_IV_CS"/>
</dbReference>
<organism evidence="17 18">
    <name type="scientific">Ligilactobacillus salitolerans</name>
    <dbReference type="NCBI Taxonomy" id="1808352"/>
    <lineage>
        <taxon>Bacteria</taxon>
        <taxon>Bacillati</taxon>
        <taxon>Bacillota</taxon>
        <taxon>Bacilli</taxon>
        <taxon>Lactobacillales</taxon>
        <taxon>Lactobacillaceae</taxon>
        <taxon>Ligilactobacillus</taxon>
    </lineage>
</organism>
<dbReference type="UniPathway" id="UPA00047">
    <property type="reaction ID" value="UER00058"/>
</dbReference>
<dbReference type="NCBIfam" id="TIGR01123">
    <property type="entry name" value="ilvE_II"/>
    <property type="match status" value="1"/>
</dbReference>
<sequence>MKEQVENLDWNNLGFAYHDLPYSFEAKFKDGQWQPGKLTTKSTLEFSEAAEVLHYGQEVFEGLKAYRRKDGQLNLFRPELNGERMVNSAKRLAMEPYPVDAFVDSVKQVVKANEDFVPPYESGGSLYVRPFMVGTSSVVGVQPAVEYTYHVYATPVGAYVNGLSPAAYTVSQYDRASYAGTGQAKTSGNYASSLIASMQAHQDGFADCLFLDPREHKYVDEFGGANFFGITRKGQFVTPKSNSILPSITKRSLLTLAKKQGLNPVETKIPFADLDQFVEAGAIGTAAVISPVGSLTYQGKKQIFYSETEAGPVTTKLYNELLGIQYGDRPDPEHWTQTVESGKVLNKA</sequence>
<keyword evidence="15" id="KW-0028">Amino-acid biosynthesis</keyword>
<dbReference type="PANTHER" id="PTHR42825:SF2">
    <property type="entry name" value="BRANCHED-CHAIN-AMINO-ACID AMINOTRANSFERASE 3, CHLOROPLASTIC-RELATED"/>
    <property type="match status" value="1"/>
</dbReference>
<dbReference type="Proteomes" id="UP000286848">
    <property type="component" value="Unassembled WGS sequence"/>
</dbReference>
<dbReference type="GO" id="GO:0052656">
    <property type="term" value="F:L-isoleucine-2-oxoglutarate transaminase activity"/>
    <property type="evidence" value="ECO:0007669"/>
    <property type="project" value="RHEA"/>
</dbReference>
<dbReference type="SUPFAM" id="SSF56752">
    <property type="entry name" value="D-aminoacid aminotransferase-like PLP-dependent enzymes"/>
    <property type="match status" value="1"/>
</dbReference>
<dbReference type="NCBIfam" id="NF009897">
    <property type="entry name" value="PRK13357.1"/>
    <property type="match status" value="1"/>
</dbReference>
<evidence type="ECO:0000256" key="13">
    <source>
        <dbReference type="RuleBase" id="RU004106"/>
    </source>
</evidence>
<comment type="pathway">
    <text evidence="4 16">Amino-acid biosynthesis; L-leucine biosynthesis; L-leucine from 3-methyl-2-oxobutanoate: step 4/4.</text>
</comment>
<dbReference type="InterPro" id="IPR005786">
    <property type="entry name" value="B_amino_transII"/>
</dbReference>
<comment type="pathway">
    <text evidence="2 16">Amino-acid biosynthesis; L-isoleucine biosynthesis; L-isoleucine from 2-oxobutanoate: step 4/4.</text>
</comment>
<gene>
    <name evidence="17" type="primary">ilvE</name>
    <name evidence="17" type="ORF">LFYK43_08440</name>
</gene>
<dbReference type="Pfam" id="PF01063">
    <property type="entry name" value="Aminotran_4"/>
    <property type="match status" value="1"/>
</dbReference>
<dbReference type="GO" id="GO:0009097">
    <property type="term" value="P:isoleucine biosynthetic process"/>
    <property type="evidence" value="ECO:0007669"/>
    <property type="project" value="UniProtKB-UniPathway"/>
</dbReference>
<evidence type="ECO:0000256" key="9">
    <source>
        <dbReference type="ARBA" id="ARBA00048212"/>
    </source>
</evidence>
<dbReference type="InterPro" id="IPR001544">
    <property type="entry name" value="Aminotrans_IV"/>
</dbReference>
<evidence type="ECO:0000313" key="18">
    <source>
        <dbReference type="Proteomes" id="UP000286848"/>
    </source>
</evidence>
<dbReference type="InterPro" id="IPR043131">
    <property type="entry name" value="BCAT-like_N"/>
</dbReference>
<reference evidence="17 18" key="1">
    <citation type="journal article" date="2019" name="Int. J. Syst. Evol. Microbiol.">
        <title>Lactobacillus salitolerans sp. nov., a novel lactic acid bacterium isolated from spent mushroom substrates.</title>
        <authorList>
            <person name="Tohno M."/>
            <person name="Tanizawa Y."/>
            <person name="Kojima Y."/>
            <person name="Sakamoto M."/>
            <person name="Nakamura Y."/>
            <person name="Ohkuma M."/>
            <person name="Kobayashi H."/>
        </authorList>
    </citation>
    <scope>NUCLEOTIDE SEQUENCE [LARGE SCALE GENOMIC DNA]</scope>
    <source>
        <strain evidence="17 18">YK43</strain>
    </source>
</reference>
<evidence type="ECO:0000256" key="10">
    <source>
        <dbReference type="ARBA" id="ARBA00048798"/>
    </source>
</evidence>
<comment type="cofactor">
    <cofactor evidence="1 14">
        <name>pyridoxal 5'-phosphate</name>
        <dbReference type="ChEBI" id="CHEBI:597326"/>
    </cofactor>
</comment>
<dbReference type="FunFam" id="3.30.470.10:FF:000004">
    <property type="entry name" value="Branched-chain-amino-acid aminotransferase"/>
    <property type="match status" value="1"/>
</dbReference>
<evidence type="ECO:0000256" key="7">
    <source>
        <dbReference type="ARBA" id="ARBA00022679"/>
    </source>
</evidence>
<dbReference type="InterPro" id="IPR033939">
    <property type="entry name" value="BCAT_family"/>
</dbReference>
<dbReference type="OrthoDB" id="9804984at2"/>
<keyword evidence="8 14" id="KW-0663">Pyridoxal phosphate</keyword>
<evidence type="ECO:0000256" key="15">
    <source>
        <dbReference type="RuleBase" id="RU004517"/>
    </source>
</evidence>
<comment type="catalytic activity">
    <reaction evidence="9 15">
        <text>L-valine + 2-oxoglutarate = 3-methyl-2-oxobutanoate + L-glutamate</text>
        <dbReference type="Rhea" id="RHEA:24813"/>
        <dbReference type="ChEBI" id="CHEBI:11851"/>
        <dbReference type="ChEBI" id="CHEBI:16810"/>
        <dbReference type="ChEBI" id="CHEBI:29985"/>
        <dbReference type="ChEBI" id="CHEBI:57762"/>
        <dbReference type="EC" id="2.6.1.42"/>
    </reaction>
</comment>
<dbReference type="GO" id="GO:0009099">
    <property type="term" value="P:L-valine biosynthetic process"/>
    <property type="evidence" value="ECO:0007669"/>
    <property type="project" value="UniProtKB-UniPathway"/>
</dbReference>
<dbReference type="UniPathway" id="UPA00048">
    <property type="reaction ID" value="UER00073"/>
</dbReference>
<name>A0A401ISA7_9LACO</name>
<evidence type="ECO:0000256" key="11">
    <source>
        <dbReference type="ARBA" id="ARBA00049229"/>
    </source>
</evidence>
<dbReference type="EMBL" id="BFFP01000010">
    <property type="protein sequence ID" value="GBG94385.1"/>
    <property type="molecule type" value="Genomic_DNA"/>
</dbReference>
<dbReference type="UniPathway" id="UPA00049">
    <property type="reaction ID" value="UER00062"/>
</dbReference>
<dbReference type="GO" id="GO:0052655">
    <property type="term" value="F:L-valine-2-oxoglutarate transaminase activity"/>
    <property type="evidence" value="ECO:0007669"/>
    <property type="project" value="RHEA"/>
</dbReference>
<evidence type="ECO:0000256" key="4">
    <source>
        <dbReference type="ARBA" id="ARBA00005072"/>
    </source>
</evidence>
<dbReference type="Gene3D" id="3.30.470.10">
    <property type="match status" value="1"/>
</dbReference>
<dbReference type="EC" id="2.6.1.42" evidence="15"/>
<dbReference type="PANTHER" id="PTHR42825">
    <property type="entry name" value="AMINO ACID AMINOTRANSFERASE"/>
    <property type="match status" value="1"/>
</dbReference>
<evidence type="ECO:0000256" key="8">
    <source>
        <dbReference type="ARBA" id="ARBA00022898"/>
    </source>
</evidence>
<comment type="caution">
    <text evidence="17">The sequence shown here is derived from an EMBL/GenBank/DDBJ whole genome shotgun (WGS) entry which is preliminary data.</text>
</comment>
<evidence type="ECO:0000256" key="6">
    <source>
        <dbReference type="ARBA" id="ARBA00022576"/>
    </source>
</evidence>
<dbReference type="Gene3D" id="3.20.10.10">
    <property type="entry name" value="D-amino Acid Aminotransferase, subunit A, domain 2"/>
    <property type="match status" value="1"/>
</dbReference>
<accession>A0A401ISA7</accession>
<keyword evidence="7 15" id="KW-0808">Transferase</keyword>
<evidence type="ECO:0000256" key="1">
    <source>
        <dbReference type="ARBA" id="ARBA00001933"/>
    </source>
</evidence>
<dbReference type="GO" id="GO:0052654">
    <property type="term" value="F:L-leucine-2-oxoglutarate transaminase activity"/>
    <property type="evidence" value="ECO:0007669"/>
    <property type="project" value="RHEA"/>
</dbReference>
<evidence type="ECO:0000256" key="12">
    <source>
        <dbReference type="PIRSR" id="PIRSR006468-1"/>
    </source>
</evidence>
<dbReference type="InterPro" id="IPR043132">
    <property type="entry name" value="BCAT-like_C"/>
</dbReference>
<evidence type="ECO:0000256" key="14">
    <source>
        <dbReference type="RuleBase" id="RU004516"/>
    </source>
</evidence>
<proteinExistence type="inferred from homology"/>
<comment type="catalytic activity">
    <reaction evidence="11 15">
        <text>L-leucine + 2-oxoglutarate = 4-methyl-2-oxopentanoate + L-glutamate</text>
        <dbReference type="Rhea" id="RHEA:18321"/>
        <dbReference type="ChEBI" id="CHEBI:16810"/>
        <dbReference type="ChEBI" id="CHEBI:17865"/>
        <dbReference type="ChEBI" id="CHEBI:29985"/>
        <dbReference type="ChEBI" id="CHEBI:57427"/>
        <dbReference type="EC" id="2.6.1.42"/>
    </reaction>
</comment>
<feature type="modified residue" description="N6-(pyridoxal phosphate)lysine" evidence="12">
    <location>
        <position position="185"/>
    </location>
</feature>
<dbReference type="PIRSF" id="PIRSF006468">
    <property type="entry name" value="BCAT1"/>
    <property type="match status" value="1"/>
</dbReference>
<dbReference type="RefSeq" id="WP_124975729.1">
    <property type="nucleotide sequence ID" value="NZ_BFFP01000010.1"/>
</dbReference>
<dbReference type="CDD" id="cd01557">
    <property type="entry name" value="BCAT_beta_family"/>
    <property type="match status" value="1"/>
</dbReference>
<keyword evidence="6 15" id="KW-0032">Aminotransferase</keyword>
<evidence type="ECO:0000256" key="2">
    <source>
        <dbReference type="ARBA" id="ARBA00004824"/>
    </source>
</evidence>
<evidence type="ECO:0000256" key="16">
    <source>
        <dbReference type="RuleBase" id="RU004519"/>
    </source>
</evidence>